<proteinExistence type="predicted"/>
<dbReference type="Gene3D" id="3.10.450.360">
    <property type="match status" value="1"/>
</dbReference>
<dbReference type="SUPFAM" id="SSF160574">
    <property type="entry name" value="BT0923-like"/>
    <property type="match status" value="1"/>
</dbReference>
<sequence>MEKRTILLSVLTFFIFGTAFAQKIPSKDVPSVVLNNFQTKFRNAEDVEWKHKNNYYEVEFEINHRDYEIKYNPKGGVISYEEELDVNTVPSNIQSAIKTKYPNSTVREAEKKEKNGLTYKVGIKDAAGEKWDIVLDQAGKIISEKRD</sequence>
<dbReference type="InterPro" id="IPR021533">
    <property type="entry name" value="PepSY-like"/>
</dbReference>
<organism evidence="2 3">
    <name type="scientific">Chitinophaga rhizophila</name>
    <dbReference type="NCBI Taxonomy" id="2866212"/>
    <lineage>
        <taxon>Bacteria</taxon>
        <taxon>Pseudomonadati</taxon>
        <taxon>Bacteroidota</taxon>
        <taxon>Chitinophagia</taxon>
        <taxon>Chitinophagales</taxon>
        <taxon>Chitinophagaceae</taxon>
        <taxon>Chitinophaga</taxon>
    </lineage>
</organism>
<evidence type="ECO:0000313" key="3">
    <source>
        <dbReference type="Proteomes" id="UP000812961"/>
    </source>
</evidence>
<accession>A0ABS7G7H5</accession>
<comment type="caution">
    <text evidence="2">The sequence shown here is derived from an EMBL/GenBank/DDBJ whole genome shotgun (WGS) entry which is preliminary data.</text>
</comment>
<evidence type="ECO:0000259" key="1">
    <source>
        <dbReference type="Pfam" id="PF11396"/>
    </source>
</evidence>
<gene>
    <name evidence="2" type="ORF">K1Y79_04525</name>
</gene>
<dbReference type="Proteomes" id="UP000812961">
    <property type="component" value="Unassembled WGS sequence"/>
</dbReference>
<dbReference type="RefSeq" id="WP_220248805.1">
    <property type="nucleotide sequence ID" value="NZ_JAICCF010000001.1"/>
</dbReference>
<name>A0ABS7G7H5_9BACT</name>
<feature type="domain" description="Putative beta-lactamase-inhibitor-like PepSY-like" evidence="1">
    <location>
        <begin position="22"/>
        <end position="78"/>
    </location>
</feature>
<dbReference type="Pfam" id="PF11396">
    <property type="entry name" value="PepSY_like"/>
    <property type="match status" value="2"/>
</dbReference>
<reference evidence="2 3" key="1">
    <citation type="submission" date="2021-08" db="EMBL/GenBank/DDBJ databases">
        <title>The genome sequence of Chitinophaga sp. B61.</title>
        <authorList>
            <person name="Zhang X."/>
        </authorList>
    </citation>
    <scope>NUCLEOTIDE SEQUENCE [LARGE SCALE GENOMIC DNA]</scope>
    <source>
        <strain evidence="2 3">B61</strain>
    </source>
</reference>
<keyword evidence="3" id="KW-1185">Reference proteome</keyword>
<evidence type="ECO:0000313" key="2">
    <source>
        <dbReference type="EMBL" id="MBW8683590.1"/>
    </source>
</evidence>
<feature type="domain" description="Putative beta-lactamase-inhibitor-like PepSY-like" evidence="1">
    <location>
        <begin position="82"/>
        <end position="142"/>
    </location>
</feature>
<protein>
    <submittedName>
        <fullName evidence="2">PepSY-like domain-containing protein</fullName>
    </submittedName>
</protein>
<dbReference type="EMBL" id="JAICCF010000001">
    <property type="protein sequence ID" value="MBW8683590.1"/>
    <property type="molecule type" value="Genomic_DNA"/>
</dbReference>